<dbReference type="Gene3D" id="3.50.50.60">
    <property type="entry name" value="FAD/NAD(P)-binding domain"/>
    <property type="match status" value="2"/>
</dbReference>
<evidence type="ECO:0000313" key="9">
    <source>
        <dbReference type="Proteomes" id="UP000192708"/>
    </source>
</evidence>
<dbReference type="STRING" id="1938817.SAMN06296008_102156"/>
<dbReference type="Pfam" id="PF07992">
    <property type="entry name" value="Pyr_redox_2"/>
    <property type="match status" value="1"/>
</dbReference>
<gene>
    <name evidence="8" type="ORF">SAMN06296008_102156</name>
</gene>
<dbReference type="InterPro" id="IPR023753">
    <property type="entry name" value="FAD/NAD-binding_dom"/>
</dbReference>
<sequence length="301" mass="32192">MMSETLDVVVIGEGVAGLSVTLELAKKGLRVAVFEGYTFGGLVLTITQLDPHPQGELSSGADFSSNFLMEIMDLEVERYAEFVTSIEPAATGYLVRSDTMELNTKHVVIASGAKLKSLGIPGEIEFEGRGVSHCADCDGAFFIGSNVVVIGGGDSAMQEALILAEYAKQVTMLIRGNTLGGNAVLRSKVLATENIEQHYQTTVVEILGDQGVHSVITQSSIDQSQTTLVCQGVFPFIGLEPNTQFLPKDIQLDSQGRVWTNDQLSTSLPNIWAIGAVRGGNGLLSDALEDARRVCNNIIIQ</sequence>
<keyword evidence="6" id="KW-0676">Redox-active center</keyword>
<dbReference type="InterPro" id="IPR036188">
    <property type="entry name" value="FAD/NAD-bd_sf"/>
</dbReference>
<keyword evidence="2" id="KW-0285">Flavoprotein</keyword>
<accession>A0A1W1YA32</accession>
<dbReference type="RefSeq" id="WP_084282462.1">
    <property type="nucleotide sequence ID" value="NZ_FWXJ01000002.1"/>
</dbReference>
<evidence type="ECO:0000259" key="7">
    <source>
        <dbReference type="Pfam" id="PF07992"/>
    </source>
</evidence>
<dbReference type="PRINTS" id="PR00469">
    <property type="entry name" value="PNDRDTASEII"/>
</dbReference>
<dbReference type="InterPro" id="IPR050097">
    <property type="entry name" value="Ferredoxin-NADP_redctase_2"/>
</dbReference>
<dbReference type="AlphaFoldDB" id="A0A1W1YA32"/>
<evidence type="ECO:0000256" key="1">
    <source>
        <dbReference type="ARBA" id="ARBA00009333"/>
    </source>
</evidence>
<evidence type="ECO:0000256" key="6">
    <source>
        <dbReference type="ARBA" id="ARBA00023284"/>
    </source>
</evidence>
<dbReference type="EMBL" id="FWXJ01000002">
    <property type="protein sequence ID" value="SMC32989.1"/>
    <property type="molecule type" value="Genomic_DNA"/>
</dbReference>
<dbReference type="Proteomes" id="UP000192708">
    <property type="component" value="Unassembled WGS sequence"/>
</dbReference>
<keyword evidence="4" id="KW-0560">Oxidoreductase</keyword>
<dbReference type="OrthoDB" id="109585at2"/>
<dbReference type="InterPro" id="IPR008255">
    <property type="entry name" value="Pyr_nucl-diS_OxRdtase_2_AS"/>
</dbReference>
<organism evidence="8 9">
    <name type="scientific">Polynucleobacter kasalickyi</name>
    <dbReference type="NCBI Taxonomy" id="1938817"/>
    <lineage>
        <taxon>Bacteria</taxon>
        <taxon>Pseudomonadati</taxon>
        <taxon>Pseudomonadota</taxon>
        <taxon>Betaproteobacteria</taxon>
        <taxon>Burkholderiales</taxon>
        <taxon>Burkholderiaceae</taxon>
        <taxon>Polynucleobacter</taxon>
    </lineage>
</organism>
<protein>
    <submittedName>
        <fullName evidence="8">Thioredoxin reductase (NADPH)</fullName>
    </submittedName>
</protein>
<evidence type="ECO:0000256" key="3">
    <source>
        <dbReference type="ARBA" id="ARBA00022827"/>
    </source>
</evidence>
<keyword evidence="5" id="KW-1015">Disulfide bond</keyword>
<comment type="similarity">
    <text evidence="1">Belongs to the class-II pyridine nucleotide-disulfide oxidoreductase family.</text>
</comment>
<feature type="domain" description="FAD/NAD(P)-binding" evidence="7">
    <location>
        <begin position="7"/>
        <end position="287"/>
    </location>
</feature>
<dbReference type="GO" id="GO:0016668">
    <property type="term" value="F:oxidoreductase activity, acting on a sulfur group of donors, NAD(P) as acceptor"/>
    <property type="evidence" value="ECO:0007669"/>
    <property type="project" value="UniProtKB-ARBA"/>
</dbReference>
<keyword evidence="9" id="KW-1185">Reference proteome</keyword>
<evidence type="ECO:0000256" key="4">
    <source>
        <dbReference type="ARBA" id="ARBA00023002"/>
    </source>
</evidence>
<proteinExistence type="inferred from homology"/>
<reference evidence="8 9" key="1">
    <citation type="submission" date="2017-04" db="EMBL/GenBank/DDBJ databases">
        <authorList>
            <person name="Afonso C.L."/>
            <person name="Miller P.J."/>
            <person name="Scott M.A."/>
            <person name="Spackman E."/>
            <person name="Goraichik I."/>
            <person name="Dimitrov K.M."/>
            <person name="Suarez D.L."/>
            <person name="Swayne D.E."/>
        </authorList>
    </citation>
    <scope>NUCLEOTIDE SEQUENCE [LARGE SCALE GENOMIC DNA]</scope>
    <source>
        <strain evidence="8 9">VK13</strain>
    </source>
</reference>
<dbReference type="PROSITE" id="PS00573">
    <property type="entry name" value="PYRIDINE_REDOX_2"/>
    <property type="match status" value="1"/>
</dbReference>
<dbReference type="PRINTS" id="PR00368">
    <property type="entry name" value="FADPNR"/>
</dbReference>
<name>A0A1W1YA32_9BURK</name>
<evidence type="ECO:0000256" key="5">
    <source>
        <dbReference type="ARBA" id="ARBA00023157"/>
    </source>
</evidence>
<keyword evidence="3" id="KW-0274">FAD</keyword>
<evidence type="ECO:0000313" key="8">
    <source>
        <dbReference type="EMBL" id="SMC32989.1"/>
    </source>
</evidence>
<dbReference type="SUPFAM" id="SSF51905">
    <property type="entry name" value="FAD/NAD(P)-binding domain"/>
    <property type="match status" value="1"/>
</dbReference>
<evidence type="ECO:0000256" key="2">
    <source>
        <dbReference type="ARBA" id="ARBA00022630"/>
    </source>
</evidence>
<dbReference type="PANTHER" id="PTHR48105">
    <property type="entry name" value="THIOREDOXIN REDUCTASE 1-RELATED-RELATED"/>
    <property type="match status" value="1"/>
</dbReference>